<accession>A0A327KVY1</accession>
<reference evidence="5 6" key="1">
    <citation type="submission" date="2017-07" db="EMBL/GenBank/DDBJ databases">
        <title>Draft Genome Sequences of Select Purple Nonsulfur Bacteria.</title>
        <authorList>
            <person name="Lasarre B."/>
            <person name="Mckinlay J.B."/>
        </authorList>
    </citation>
    <scope>NUCLEOTIDE SEQUENCE [LARGE SCALE GENOMIC DNA]</scope>
    <source>
        <strain evidence="5 6">DSM 11907</strain>
    </source>
</reference>
<name>A0A327KVY1_9BRAD</name>
<evidence type="ECO:0000313" key="6">
    <source>
        <dbReference type="Proteomes" id="UP000248863"/>
    </source>
</evidence>
<evidence type="ECO:0000313" key="5">
    <source>
        <dbReference type="EMBL" id="RAI42367.1"/>
    </source>
</evidence>
<dbReference type="PROSITE" id="PS01031">
    <property type="entry name" value="SHSP"/>
    <property type="match status" value="1"/>
</dbReference>
<dbReference type="Pfam" id="PF00011">
    <property type="entry name" value="HSP20"/>
    <property type="match status" value="1"/>
</dbReference>
<proteinExistence type="inferred from homology"/>
<evidence type="ECO:0000256" key="2">
    <source>
        <dbReference type="RuleBase" id="RU003616"/>
    </source>
</evidence>
<dbReference type="Proteomes" id="UP000248863">
    <property type="component" value="Unassembled WGS sequence"/>
</dbReference>
<dbReference type="RefSeq" id="WP_111355033.1">
    <property type="nucleotide sequence ID" value="NZ_NHSK01000156.1"/>
</dbReference>
<feature type="region of interest" description="Disordered" evidence="3">
    <location>
        <begin position="1"/>
        <end position="22"/>
    </location>
</feature>
<dbReference type="OrthoDB" id="9808910at2"/>
<evidence type="ECO:0000256" key="3">
    <source>
        <dbReference type="SAM" id="MobiDB-lite"/>
    </source>
</evidence>
<dbReference type="PANTHER" id="PTHR11527">
    <property type="entry name" value="HEAT-SHOCK PROTEIN 20 FAMILY MEMBER"/>
    <property type="match status" value="1"/>
</dbReference>
<evidence type="ECO:0000256" key="1">
    <source>
        <dbReference type="PROSITE-ProRule" id="PRU00285"/>
    </source>
</evidence>
<dbReference type="Gene3D" id="2.60.40.790">
    <property type="match status" value="1"/>
</dbReference>
<organism evidence="5 6">
    <name type="scientific">Rhodoplanes elegans</name>
    <dbReference type="NCBI Taxonomy" id="29408"/>
    <lineage>
        <taxon>Bacteria</taxon>
        <taxon>Pseudomonadati</taxon>
        <taxon>Pseudomonadota</taxon>
        <taxon>Alphaproteobacteria</taxon>
        <taxon>Hyphomicrobiales</taxon>
        <taxon>Nitrobacteraceae</taxon>
        <taxon>Rhodoplanes</taxon>
    </lineage>
</organism>
<dbReference type="SUPFAM" id="SSF49764">
    <property type="entry name" value="HSP20-like chaperones"/>
    <property type="match status" value="1"/>
</dbReference>
<dbReference type="EMBL" id="NPEU01000001">
    <property type="protein sequence ID" value="RAI42367.1"/>
    <property type="molecule type" value="Genomic_DNA"/>
</dbReference>
<feature type="domain" description="SHSP" evidence="4">
    <location>
        <begin position="66"/>
        <end position="180"/>
    </location>
</feature>
<dbReference type="AlphaFoldDB" id="A0A327KVY1"/>
<comment type="similarity">
    <text evidence="1 2">Belongs to the small heat shock protein (HSP20) family.</text>
</comment>
<gene>
    <name evidence="5" type="ORF">CH338_00250</name>
</gene>
<protein>
    <submittedName>
        <fullName evidence="5">Molecular chaperone Hsp20</fullName>
    </submittedName>
</protein>
<sequence length="180" mass="20857">MAETATKLPAQSEEKKSDKGALAQTWRPFESLRREVDRLFEEFDRGSWRLPFRRSAFDADPFWRRELTLAATPAVDIVEKDNTYEISAELPGLDEENIEVKVSNGTLTIRGEKQEDKEEKKKGYYLRERHFGSFERHFRIPEGVDADKIDARFKKGVLTVTLPKTPEAQKPEKKIEVKTV</sequence>
<dbReference type="InterPro" id="IPR031107">
    <property type="entry name" value="Small_HSP"/>
</dbReference>
<dbReference type="InterPro" id="IPR002068">
    <property type="entry name" value="A-crystallin/Hsp20_dom"/>
</dbReference>
<comment type="caution">
    <text evidence="5">The sequence shown here is derived from an EMBL/GenBank/DDBJ whole genome shotgun (WGS) entry which is preliminary data.</text>
</comment>
<evidence type="ECO:0000259" key="4">
    <source>
        <dbReference type="PROSITE" id="PS01031"/>
    </source>
</evidence>
<dbReference type="CDD" id="cd06464">
    <property type="entry name" value="ACD_sHsps-like"/>
    <property type="match status" value="1"/>
</dbReference>
<dbReference type="InterPro" id="IPR008978">
    <property type="entry name" value="HSP20-like_chaperone"/>
</dbReference>
<keyword evidence="6" id="KW-1185">Reference proteome</keyword>